<accession>A0A512H8K2</accession>
<dbReference type="Proteomes" id="UP000321567">
    <property type="component" value="Unassembled WGS sequence"/>
</dbReference>
<sequence>MHERLTEFGTAARAAVLPQRPRPVREPTPVPPLPKVAPGSLPPKVETLLSAITQLVEILTAENDALRRYDVEAVKALTPRKIKSTRFYQEQMVGVHGNPRMLLDLSEEHRAVLREAGATLDALAQENGRRLKANIEAGKRLMKGVVEAVREQERERATRYAPDGTMDGEPMDAQRKSVTYNKTL</sequence>
<proteinExistence type="predicted"/>
<feature type="compositionally biased region" description="Pro residues" evidence="1">
    <location>
        <begin position="26"/>
        <end position="35"/>
    </location>
</feature>
<protein>
    <recommendedName>
        <fullName evidence="4">Flagellar basal-body protein FlbY</fullName>
    </recommendedName>
</protein>
<evidence type="ECO:0000313" key="3">
    <source>
        <dbReference type="Proteomes" id="UP000321567"/>
    </source>
</evidence>
<gene>
    <name evidence="2" type="ORF">ROR02_19170</name>
</gene>
<evidence type="ECO:0000256" key="1">
    <source>
        <dbReference type="SAM" id="MobiDB-lite"/>
    </source>
</evidence>
<keyword evidence="3" id="KW-1185">Reference proteome</keyword>
<reference evidence="2 3" key="1">
    <citation type="submission" date="2019-07" db="EMBL/GenBank/DDBJ databases">
        <title>Whole genome shotgun sequence of Rhodospirillum oryzae NBRC 107573.</title>
        <authorList>
            <person name="Hosoyama A."/>
            <person name="Uohara A."/>
            <person name="Ohji S."/>
            <person name="Ichikawa N."/>
        </authorList>
    </citation>
    <scope>NUCLEOTIDE SEQUENCE [LARGE SCALE GENOMIC DNA]</scope>
    <source>
        <strain evidence="2 3">NBRC 107573</strain>
    </source>
</reference>
<feature type="region of interest" description="Disordered" evidence="1">
    <location>
        <begin position="153"/>
        <end position="184"/>
    </location>
</feature>
<dbReference type="EMBL" id="BJZO01000048">
    <property type="protein sequence ID" value="GEO81786.1"/>
    <property type="molecule type" value="Genomic_DNA"/>
</dbReference>
<comment type="caution">
    <text evidence="2">The sequence shown here is derived from an EMBL/GenBank/DDBJ whole genome shotgun (WGS) entry which is preliminary data.</text>
</comment>
<evidence type="ECO:0008006" key="4">
    <source>
        <dbReference type="Google" id="ProtNLM"/>
    </source>
</evidence>
<feature type="region of interest" description="Disordered" evidence="1">
    <location>
        <begin position="1"/>
        <end position="41"/>
    </location>
</feature>
<name>A0A512H8K2_9PROT</name>
<dbReference type="AlphaFoldDB" id="A0A512H8K2"/>
<organism evidence="2 3">
    <name type="scientific">Pararhodospirillum oryzae</name>
    <dbReference type="NCBI Taxonomy" id="478448"/>
    <lineage>
        <taxon>Bacteria</taxon>
        <taxon>Pseudomonadati</taxon>
        <taxon>Pseudomonadota</taxon>
        <taxon>Alphaproteobacteria</taxon>
        <taxon>Rhodospirillales</taxon>
        <taxon>Rhodospirillaceae</taxon>
        <taxon>Pararhodospirillum</taxon>
    </lineage>
</organism>
<evidence type="ECO:0000313" key="2">
    <source>
        <dbReference type="EMBL" id="GEO81786.1"/>
    </source>
</evidence>